<dbReference type="GO" id="GO:0009966">
    <property type="term" value="P:regulation of signal transduction"/>
    <property type="evidence" value="ECO:0007669"/>
    <property type="project" value="InterPro"/>
</dbReference>
<dbReference type="PANTHER" id="PTHR12398">
    <property type="entry name" value="PROTEIN PHOSPHATASE INHIBITOR"/>
    <property type="match status" value="1"/>
</dbReference>
<dbReference type="Proteomes" id="UP000079169">
    <property type="component" value="Unplaced"/>
</dbReference>
<proteinExistence type="inferred from homology"/>
<keyword evidence="4" id="KW-0650">Protein phosphatase inhibitor</keyword>
<evidence type="ECO:0000313" key="3">
    <source>
        <dbReference type="Proteomes" id="UP000079169"/>
    </source>
</evidence>
<organism evidence="3 4">
    <name type="scientific">Diaphorina citri</name>
    <name type="common">Asian citrus psyllid</name>
    <dbReference type="NCBI Taxonomy" id="121845"/>
    <lineage>
        <taxon>Eukaryota</taxon>
        <taxon>Metazoa</taxon>
        <taxon>Ecdysozoa</taxon>
        <taxon>Arthropoda</taxon>
        <taxon>Hexapoda</taxon>
        <taxon>Insecta</taxon>
        <taxon>Pterygota</taxon>
        <taxon>Neoptera</taxon>
        <taxon>Paraneoptera</taxon>
        <taxon>Hemiptera</taxon>
        <taxon>Sternorrhyncha</taxon>
        <taxon>Psylloidea</taxon>
        <taxon>Psyllidae</taxon>
        <taxon>Diaphorininae</taxon>
        <taxon>Diaphorina</taxon>
    </lineage>
</organism>
<feature type="region of interest" description="Disordered" evidence="2">
    <location>
        <begin position="139"/>
        <end position="187"/>
    </location>
</feature>
<dbReference type="RefSeq" id="XP_017300908.2">
    <property type="nucleotide sequence ID" value="XM_017445419.2"/>
</dbReference>
<dbReference type="PANTHER" id="PTHR12398:SF20">
    <property type="entry name" value="PROTEIN PHOSPHATASE 1 REGULATORY INHIBITOR SUBUNIT 2"/>
    <property type="match status" value="1"/>
</dbReference>
<evidence type="ECO:0000256" key="2">
    <source>
        <dbReference type="SAM" id="MobiDB-lite"/>
    </source>
</evidence>
<dbReference type="InterPro" id="IPR007062">
    <property type="entry name" value="PPI-2"/>
</dbReference>
<feature type="compositionally biased region" description="Basic and acidic residues" evidence="2">
    <location>
        <begin position="61"/>
        <end position="71"/>
    </location>
</feature>
<protein>
    <submittedName>
        <fullName evidence="4">Protein phosphatase inhibitor 2-like isoform X2</fullName>
    </submittedName>
</protein>
<dbReference type="STRING" id="121845.A0A1S4EFH1"/>
<feature type="compositionally biased region" description="Basic and acidic residues" evidence="2">
    <location>
        <begin position="1"/>
        <end position="16"/>
    </location>
</feature>
<sequence length="187" mass="21412">MSKENRKPKDRPHSADDDQPSTSTGAPTRTRDALNGSELRTMLENFETDRSQRTRSIQPRKSAEKHVRFDDANLRETYKPAGRDYGLMKIDEPVTPYASYDSLTMEDEDTGPKQGSGFISTLVKDELVVRKVPQKVFEKKRSEHYRGEFRKDIPPDNDADDNNANVHHDDSDDDSSLDGSRENIRRK</sequence>
<dbReference type="KEGG" id="dci:103512461"/>
<dbReference type="Gene3D" id="6.10.250.1050">
    <property type="match status" value="1"/>
</dbReference>
<dbReference type="PaxDb" id="121845-A0A1S4EFH1"/>
<feature type="compositionally biased region" description="Basic and acidic residues" evidence="2">
    <location>
        <begin position="139"/>
        <end position="154"/>
    </location>
</feature>
<feature type="region of interest" description="Disordered" evidence="2">
    <location>
        <begin position="1"/>
        <end position="71"/>
    </location>
</feature>
<dbReference type="GO" id="GO:0004864">
    <property type="term" value="F:protein phosphatase inhibitor activity"/>
    <property type="evidence" value="ECO:0007669"/>
    <property type="project" value="UniProtKB-KW"/>
</dbReference>
<dbReference type="Pfam" id="PF04979">
    <property type="entry name" value="IPP-2"/>
    <property type="match status" value="1"/>
</dbReference>
<reference evidence="4" key="1">
    <citation type="submission" date="2025-08" db="UniProtKB">
        <authorList>
            <consortium name="RefSeq"/>
        </authorList>
    </citation>
    <scope>IDENTIFICATION</scope>
</reference>
<dbReference type="AlphaFoldDB" id="A0A1S4EFH1"/>
<evidence type="ECO:0000313" key="4">
    <source>
        <dbReference type="RefSeq" id="XP_017300908.2"/>
    </source>
</evidence>
<accession>A0A1S4EFH1</accession>
<evidence type="ECO:0000256" key="1">
    <source>
        <dbReference type="ARBA" id="ARBA00005472"/>
    </source>
</evidence>
<gene>
    <name evidence="4" type="primary">LOC103512461</name>
</gene>
<comment type="similarity">
    <text evidence="1">Belongs to the protein phosphatase inhibitor 2 family.</text>
</comment>
<keyword evidence="3" id="KW-1185">Reference proteome</keyword>
<name>A0A1S4EFH1_DIACI</name>
<dbReference type="GeneID" id="103512461"/>